<comment type="similarity">
    <text evidence="3">Belongs to the CDC50/LEM3 family.</text>
</comment>
<dbReference type="AlphaFoldDB" id="A0A9D4NYQ3"/>
<evidence type="ECO:0000256" key="3">
    <source>
        <dbReference type="ARBA" id="ARBA00009457"/>
    </source>
</evidence>
<dbReference type="EC" id="2.7.7.23" evidence="5"/>
<comment type="pathway">
    <text evidence="2">Nucleotide-sugar biosynthesis; UDP-N-acetyl-alpha-D-glucosamine biosynthesis; UDP-N-acetyl-alpha-D-glucosamine from N-acetyl-alpha-D-glucosamine 1-phosphate: step 1/1.</text>
</comment>
<evidence type="ECO:0000256" key="8">
    <source>
        <dbReference type="ARBA" id="ARBA00022695"/>
    </source>
</evidence>
<gene>
    <name evidence="13" type="ORF">HUG17_8257</name>
</gene>
<keyword evidence="8" id="KW-0548">Nucleotidyltransferase</keyword>
<reference evidence="13" key="2">
    <citation type="journal article" date="2021" name="World Allergy Organ. J.">
        <title>Chromosome-level assembly of Dermatophagoides farinae genome and transcriptome reveals two novel allergens Der f 37 and Der f 39.</title>
        <authorList>
            <person name="Chen J."/>
            <person name="Cai Z."/>
            <person name="Fan D."/>
            <person name="Hu J."/>
            <person name="Hou Y."/>
            <person name="He Y."/>
            <person name="Zhang Z."/>
            <person name="Zhao Z."/>
            <person name="Gao P."/>
            <person name="Hu W."/>
            <person name="Sun J."/>
            <person name="Li J."/>
            <person name="Ji K."/>
        </authorList>
    </citation>
    <scope>NUCLEOTIDE SEQUENCE</scope>
    <source>
        <strain evidence="13">JKM2019</strain>
    </source>
</reference>
<dbReference type="GO" id="GO:0003977">
    <property type="term" value="F:UDP-N-acetylglucosamine diphosphorylase activity"/>
    <property type="evidence" value="ECO:0007669"/>
    <property type="project" value="UniProtKB-EC"/>
</dbReference>
<dbReference type="Gene3D" id="3.90.550.10">
    <property type="entry name" value="Spore Coat Polysaccharide Biosynthesis Protein SpsA, Chain A"/>
    <property type="match status" value="1"/>
</dbReference>
<keyword evidence="6" id="KW-0808">Transferase</keyword>
<feature type="transmembrane region" description="Helical" evidence="12">
    <location>
        <begin position="343"/>
        <end position="365"/>
    </location>
</feature>
<evidence type="ECO:0000256" key="9">
    <source>
        <dbReference type="ARBA" id="ARBA00022989"/>
    </source>
</evidence>
<evidence type="ECO:0000256" key="12">
    <source>
        <dbReference type="SAM" id="Phobius"/>
    </source>
</evidence>
<reference evidence="13" key="1">
    <citation type="submission" date="2020-06" db="EMBL/GenBank/DDBJ databases">
        <authorList>
            <person name="Ji K."/>
            <person name="Li J."/>
        </authorList>
    </citation>
    <scope>NUCLEOTIDE SEQUENCE</scope>
    <source>
        <strain evidence="13">JKM2019</strain>
        <tissue evidence="13">Whole body</tissue>
    </source>
</reference>
<dbReference type="Proteomes" id="UP000828236">
    <property type="component" value="Unassembled WGS sequence"/>
</dbReference>
<dbReference type="PANTHER" id="PTHR11952:SF2">
    <property type="entry name" value="LD24639P"/>
    <property type="match status" value="1"/>
</dbReference>
<dbReference type="InterPro" id="IPR029044">
    <property type="entry name" value="Nucleotide-diphossugar_trans"/>
</dbReference>
<evidence type="ECO:0000256" key="5">
    <source>
        <dbReference type="ARBA" id="ARBA00012457"/>
    </source>
</evidence>
<comment type="similarity">
    <text evidence="4">Belongs to the UDPGP type 1 family.</text>
</comment>
<keyword evidence="7 12" id="KW-0812">Transmembrane</keyword>
<organism evidence="13">
    <name type="scientific">Dermatophagoides farinae</name>
    <name type="common">American house dust mite</name>
    <dbReference type="NCBI Taxonomy" id="6954"/>
    <lineage>
        <taxon>Eukaryota</taxon>
        <taxon>Metazoa</taxon>
        <taxon>Ecdysozoa</taxon>
        <taxon>Arthropoda</taxon>
        <taxon>Chelicerata</taxon>
        <taxon>Arachnida</taxon>
        <taxon>Acari</taxon>
        <taxon>Acariformes</taxon>
        <taxon>Sarcoptiformes</taxon>
        <taxon>Astigmata</taxon>
        <taxon>Psoroptidia</taxon>
        <taxon>Analgoidea</taxon>
        <taxon>Pyroglyphidae</taxon>
        <taxon>Dermatophagoidinae</taxon>
        <taxon>Dermatophagoides</taxon>
    </lineage>
</organism>
<feature type="transmembrane region" description="Helical" evidence="12">
    <location>
        <begin position="32"/>
        <end position="58"/>
    </location>
</feature>
<protein>
    <recommendedName>
        <fullName evidence="5">UDP-N-acetylglucosamine diphosphorylase</fullName>
        <ecNumber evidence="5">2.7.7.23</ecNumber>
    </recommendedName>
</protein>
<comment type="subcellular location">
    <subcellularLocation>
        <location evidence="1">Membrane</location>
    </subcellularLocation>
</comment>
<dbReference type="InterPro" id="IPR039741">
    <property type="entry name" value="UDP-sugar_pyrophosphorylase"/>
</dbReference>
<evidence type="ECO:0000256" key="10">
    <source>
        <dbReference type="ARBA" id="ARBA00023136"/>
    </source>
</evidence>
<dbReference type="InterPro" id="IPR005045">
    <property type="entry name" value="CDC50/LEM3_fam"/>
</dbReference>
<keyword evidence="10 12" id="KW-0472">Membrane</keyword>
<dbReference type="Pfam" id="PF01704">
    <property type="entry name" value="UDPGP"/>
    <property type="match status" value="1"/>
</dbReference>
<evidence type="ECO:0000256" key="7">
    <source>
        <dbReference type="ARBA" id="ARBA00022692"/>
    </source>
</evidence>
<proteinExistence type="inferred from homology"/>
<evidence type="ECO:0000313" key="13">
    <source>
        <dbReference type="EMBL" id="KAH7640788.1"/>
    </source>
</evidence>
<comment type="catalytic activity">
    <reaction evidence="11">
        <text>N-acetyl-alpha-D-glucosamine 1-phosphate + UTP + H(+) = UDP-N-acetyl-alpha-D-glucosamine + diphosphate</text>
        <dbReference type="Rhea" id="RHEA:13509"/>
        <dbReference type="ChEBI" id="CHEBI:15378"/>
        <dbReference type="ChEBI" id="CHEBI:33019"/>
        <dbReference type="ChEBI" id="CHEBI:46398"/>
        <dbReference type="ChEBI" id="CHEBI:57705"/>
        <dbReference type="ChEBI" id="CHEBI:57776"/>
        <dbReference type="EC" id="2.7.7.23"/>
    </reaction>
</comment>
<evidence type="ECO:0000256" key="4">
    <source>
        <dbReference type="ARBA" id="ARBA00010401"/>
    </source>
</evidence>
<evidence type="ECO:0000256" key="6">
    <source>
        <dbReference type="ARBA" id="ARBA00022679"/>
    </source>
</evidence>
<name>A0A9D4NYQ3_DERFA</name>
<comment type="caution">
    <text evidence="13">The sequence shown here is derived from an EMBL/GenBank/DDBJ whole genome shotgun (WGS) entry which is preliminary data.</text>
</comment>
<evidence type="ECO:0000256" key="1">
    <source>
        <dbReference type="ARBA" id="ARBA00004370"/>
    </source>
</evidence>
<dbReference type="InterPro" id="IPR002618">
    <property type="entry name" value="UDPGP_fam"/>
</dbReference>
<dbReference type="Pfam" id="PF03381">
    <property type="entry name" value="CDC50"/>
    <property type="match status" value="1"/>
</dbReference>
<sequence length="865" mass="98204">MSNNIVPIEQPKSQKPSNSAFKQQKLSAWQPIFTVGTVLPTFFLIGVAFIPVGIGLLISSYQVQELEIDYTSCERRAINTIPQIIDNSTATSTLCSEFLAKNPNGNCSCLIDLELDADYRRDVFLYYGLTNFYQNHRRYVKSRDDYQLLGHLRAGRECSPFAHRIDPMDGILKPVMPCGAIANSLFNDTFQLERLVVDASNNPAYNEVPLIKTGIAWATDKNKFKNPPIPKGSNSLAPAYNGTVHPINWPRNVYDLDPSDPNDNGLQNEGFIVWMRTAAFPTFRKLYARIRHDINEKDVSYQEGLPKGKYRLHIQYNFPVAGFKGKKRFIISNTSWLGGRNPFIGAVYILVGMTALLLSGLFLLIHKKFGPRMAQYNDVKNLLEKYHQEHLLRFYDDRNTAEQNQQLIDDINSVNFQSLCRQEYFDNSNQSNKSIDEHLEPLDASIQQDIRQTSAEQLEQYRKIGLEEISKGKVAVLLLAGGQGTRLGSSLPKGMFDVGLVSKKTLYQIQAERIYRLQEMAGKSAIIPWYIMASEHTIEPTIEFFKKHNYFNLDEKNIRFFEQDIIPCFTLDGKIILKETYKLARSPNGNGGLYEAISKKGILNDMQQRGIEHIHAYCVDNILVKVADPVFIGYCASKNVECGAKTVEKMNPGEAVGVICKVRGRYQVVEYSEVSKEISERRNTDGRLMFNAGNICNHYFTLKFLQDKVHYDELPYHQAKKKIPFVDNEGNHVKPDKPNGIKLEKFIFDVFRFVDVDKFAVWQVLREDEFSPLKNNDQATRDSPTTARLSLYNLHQRYVLKAGGKIIDGEKGIPVPLLSSPVLTSDKSHYENQAICEISPLLSYEGENLANIVDGKTLSTPVMLS</sequence>
<accession>A0A9D4NYQ3</accession>
<dbReference type="GO" id="GO:0016020">
    <property type="term" value="C:membrane"/>
    <property type="evidence" value="ECO:0007669"/>
    <property type="project" value="UniProtKB-SubCell"/>
</dbReference>
<dbReference type="FunFam" id="3.90.550.10:FF:000075">
    <property type="entry name" value="Probable UDP-N-acetylglucosamine pyrophosphorylase"/>
    <property type="match status" value="1"/>
</dbReference>
<dbReference type="CDD" id="cd04193">
    <property type="entry name" value="UDPGlcNAc_PPase"/>
    <property type="match status" value="1"/>
</dbReference>
<dbReference type="EMBL" id="SDOV01000005">
    <property type="protein sequence ID" value="KAH7640788.1"/>
    <property type="molecule type" value="Genomic_DNA"/>
</dbReference>
<dbReference type="PANTHER" id="PTHR11952">
    <property type="entry name" value="UDP- GLUCOSE PYROPHOSPHORYLASE"/>
    <property type="match status" value="1"/>
</dbReference>
<dbReference type="GO" id="GO:0006048">
    <property type="term" value="P:UDP-N-acetylglucosamine biosynthetic process"/>
    <property type="evidence" value="ECO:0007669"/>
    <property type="project" value="TreeGrafter"/>
</dbReference>
<dbReference type="SUPFAM" id="SSF53448">
    <property type="entry name" value="Nucleotide-diphospho-sugar transferases"/>
    <property type="match status" value="1"/>
</dbReference>
<evidence type="ECO:0000256" key="2">
    <source>
        <dbReference type="ARBA" id="ARBA00005208"/>
    </source>
</evidence>
<keyword evidence="9 12" id="KW-1133">Transmembrane helix</keyword>
<evidence type="ECO:0000256" key="11">
    <source>
        <dbReference type="ARBA" id="ARBA00048493"/>
    </source>
</evidence>